<keyword evidence="4" id="KW-1185">Reference proteome</keyword>
<name>A0A345YJV1_9MICO</name>
<dbReference type="PANTHER" id="PTHR43649">
    <property type="entry name" value="ARABINOSE-BINDING PROTEIN-RELATED"/>
    <property type="match status" value="1"/>
</dbReference>
<accession>A0A345YJV1</accession>
<keyword evidence="1" id="KW-0732">Signal</keyword>
<reference evidence="3 5" key="2">
    <citation type="submission" date="2018-08" db="EMBL/GenBank/DDBJ databases">
        <title>Brachybacterium saurashtrense DSM 23186.</title>
        <authorList>
            <person name="Li Y."/>
        </authorList>
    </citation>
    <scope>NUCLEOTIDE SEQUENCE [LARGE SCALE GENOMIC DNA]</scope>
    <source>
        <strain evidence="3 5">DSM 23186</strain>
    </source>
</reference>
<protein>
    <submittedName>
        <fullName evidence="3">Extracellular solute-binding protein</fullName>
    </submittedName>
</protein>
<dbReference type="InterPro" id="IPR050490">
    <property type="entry name" value="Bact_solute-bd_prot1"/>
</dbReference>
<organism evidence="3 5">
    <name type="scientific">Brachybacterium saurashtrense</name>
    <dbReference type="NCBI Taxonomy" id="556288"/>
    <lineage>
        <taxon>Bacteria</taxon>
        <taxon>Bacillati</taxon>
        <taxon>Actinomycetota</taxon>
        <taxon>Actinomycetes</taxon>
        <taxon>Micrococcales</taxon>
        <taxon>Dermabacteraceae</taxon>
        <taxon>Brachybacterium</taxon>
    </lineage>
</organism>
<evidence type="ECO:0000313" key="3">
    <source>
        <dbReference type="EMBL" id="RRR21475.1"/>
    </source>
</evidence>
<dbReference type="EMBL" id="QSWH01000007">
    <property type="protein sequence ID" value="RRR21475.1"/>
    <property type="molecule type" value="Genomic_DNA"/>
</dbReference>
<evidence type="ECO:0000313" key="2">
    <source>
        <dbReference type="EMBL" id="AXK44203.1"/>
    </source>
</evidence>
<dbReference type="InterPro" id="IPR006059">
    <property type="entry name" value="SBP"/>
</dbReference>
<evidence type="ECO:0000313" key="4">
    <source>
        <dbReference type="Proteomes" id="UP000254236"/>
    </source>
</evidence>
<dbReference type="InterPro" id="IPR006311">
    <property type="entry name" value="TAT_signal"/>
</dbReference>
<reference evidence="2 4" key="1">
    <citation type="submission" date="2018-07" db="EMBL/GenBank/DDBJ databases">
        <title>Brachybacterium saurashtrense DSM 23186 genome sequence.</title>
        <authorList>
            <person name="Guo L."/>
        </authorList>
    </citation>
    <scope>NUCLEOTIDE SEQUENCE [LARGE SCALE GENOMIC DNA]</scope>
    <source>
        <strain evidence="2 4">DSM 23186</strain>
    </source>
</reference>
<dbReference type="Proteomes" id="UP000282185">
    <property type="component" value="Unassembled WGS sequence"/>
</dbReference>
<dbReference type="PROSITE" id="PS51318">
    <property type="entry name" value="TAT"/>
    <property type="match status" value="1"/>
</dbReference>
<dbReference type="AlphaFoldDB" id="A0A345YJV1"/>
<dbReference type="Gene3D" id="3.40.190.10">
    <property type="entry name" value="Periplasmic binding protein-like II"/>
    <property type="match status" value="2"/>
</dbReference>
<dbReference type="PANTHER" id="PTHR43649:SF30">
    <property type="entry name" value="ABC TRANSPORTER SUBSTRATE-BINDING PROTEIN"/>
    <property type="match status" value="1"/>
</dbReference>
<evidence type="ECO:0000256" key="1">
    <source>
        <dbReference type="SAM" id="SignalP"/>
    </source>
</evidence>
<proteinExistence type="predicted"/>
<dbReference type="Proteomes" id="UP000254236">
    <property type="component" value="Chromosome"/>
</dbReference>
<sequence>MSRPTPSRRSVLSAAALGAAGLGLAGCSIAGSSSGSGGSGGDASATLTFWDMPWGTPEYNEVGSEIIDEYAPADGFGKAAYQTIQWNGFYQTFASAIASGTGPAVSSGAGFQAYQFAEQGAIAYADDVLAALDSDPDIQFLDGLVDTLNSPDGHVAVPWQIDVRPFWFNTALLEEAGVSQPTTWDELFDAGLALKKIGVSGFATGTGSGNNLGSHTMVAMMINNGGGLFDSDGAPDALNPANVEAMEFVLELVKEGIVDKGAVSFTQDNLDAQWNDRKAAIGIHTPGLSERVAKVSDELVVGSPLASTSGTRAGLYFVNNLMMYTNTPSQEASEAFLTYYLGQLHRYWEQPVGVSLPALTAIADSDAFRAEPNRAKIVDEWVPVCSTYAAQKSESFAALASVDGGQALAQFAQTILQGSASAKDALTTLQSGLEEVAG</sequence>
<feature type="signal peptide" evidence="1">
    <location>
        <begin position="1"/>
        <end position="25"/>
    </location>
</feature>
<dbReference type="PROSITE" id="PS51257">
    <property type="entry name" value="PROKAR_LIPOPROTEIN"/>
    <property type="match status" value="1"/>
</dbReference>
<gene>
    <name evidence="2" type="ORF">DWV08_00220</name>
    <name evidence="3" type="ORF">DXU92_14120</name>
</gene>
<dbReference type="SUPFAM" id="SSF53850">
    <property type="entry name" value="Periplasmic binding protein-like II"/>
    <property type="match status" value="1"/>
</dbReference>
<feature type="chain" id="PRO_5044584596" evidence="1">
    <location>
        <begin position="26"/>
        <end position="438"/>
    </location>
</feature>
<dbReference type="OrthoDB" id="9780991at2"/>
<dbReference type="Pfam" id="PF01547">
    <property type="entry name" value="SBP_bac_1"/>
    <property type="match status" value="1"/>
</dbReference>
<dbReference type="KEGG" id="bsau:DWV08_00220"/>
<evidence type="ECO:0000313" key="5">
    <source>
        <dbReference type="Proteomes" id="UP000282185"/>
    </source>
</evidence>
<dbReference type="RefSeq" id="WP_115411958.1">
    <property type="nucleotide sequence ID" value="NZ_CP031356.1"/>
</dbReference>
<dbReference type="EMBL" id="CP031356">
    <property type="protein sequence ID" value="AXK44203.1"/>
    <property type="molecule type" value="Genomic_DNA"/>
</dbReference>